<protein>
    <submittedName>
        <fullName evidence="1">Poly(A) binding protein, nuclear 1</fullName>
    </submittedName>
</protein>
<sequence length="107" mass="12035">VRRIVINGELCATSKHLLHEHTAHYRVLDGSMSPRTFSKSPSLTLWCVFFLHLRSGWIKRDSRAGVILCSLTHTHSDFNAPLSPHAEALISLPVSHFKPQMSVLSCF</sequence>
<gene>
    <name evidence="1" type="primary">PABPN1</name>
</gene>
<dbReference type="AlphaFoldDB" id="A0A1A8NWA1"/>
<reference evidence="1" key="1">
    <citation type="submission" date="2016-05" db="EMBL/GenBank/DDBJ databases">
        <authorList>
            <person name="Lavstsen T."/>
            <person name="Jespersen J.S."/>
        </authorList>
    </citation>
    <scope>NUCLEOTIDE SEQUENCE</scope>
    <source>
        <tissue evidence="1">Brain</tissue>
    </source>
</reference>
<evidence type="ECO:0000313" key="1">
    <source>
        <dbReference type="EMBL" id="SBR73311.1"/>
    </source>
</evidence>
<reference evidence="1" key="2">
    <citation type="submission" date="2016-06" db="EMBL/GenBank/DDBJ databases">
        <title>The genome of a short-lived fish provides insights into sex chromosome evolution and the genetic control of aging.</title>
        <authorList>
            <person name="Reichwald K."/>
            <person name="Felder M."/>
            <person name="Petzold A."/>
            <person name="Koch P."/>
            <person name="Groth M."/>
            <person name="Platzer M."/>
        </authorList>
    </citation>
    <scope>NUCLEOTIDE SEQUENCE</scope>
    <source>
        <tissue evidence="1">Brain</tissue>
    </source>
</reference>
<feature type="non-terminal residue" evidence="1">
    <location>
        <position position="107"/>
    </location>
</feature>
<dbReference type="EMBL" id="HAEG01005111">
    <property type="protein sequence ID" value="SBR73311.1"/>
    <property type="molecule type" value="Transcribed_RNA"/>
</dbReference>
<name>A0A1A8NWA1_9TELE</name>
<organism evidence="1">
    <name type="scientific">Nothobranchius pienaari</name>
    <dbReference type="NCBI Taxonomy" id="704102"/>
    <lineage>
        <taxon>Eukaryota</taxon>
        <taxon>Metazoa</taxon>
        <taxon>Chordata</taxon>
        <taxon>Craniata</taxon>
        <taxon>Vertebrata</taxon>
        <taxon>Euteleostomi</taxon>
        <taxon>Actinopterygii</taxon>
        <taxon>Neopterygii</taxon>
        <taxon>Teleostei</taxon>
        <taxon>Neoteleostei</taxon>
        <taxon>Acanthomorphata</taxon>
        <taxon>Ovalentaria</taxon>
        <taxon>Atherinomorphae</taxon>
        <taxon>Cyprinodontiformes</taxon>
        <taxon>Nothobranchiidae</taxon>
        <taxon>Nothobranchius</taxon>
    </lineage>
</organism>
<proteinExistence type="predicted"/>
<accession>A0A1A8NWA1</accession>
<feature type="non-terminal residue" evidence="1">
    <location>
        <position position="1"/>
    </location>
</feature>